<dbReference type="Proteomes" id="UP000824988">
    <property type="component" value="Chromosome"/>
</dbReference>
<dbReference type="CDD" id="cd22268">
    <property type="entry name" value="DPBB_RlpA-like"/>
    <property type="match status" value="1"/>
</dbReference>
<dbReference type="AlphaFoldDB" id="A0A8D4VNM9"/>
<accession>A0A8D4VNM9</accession>
<dbReference type="EC" id="4.2.2.-" evidence="4"/>
<evidence type="ECO:0000256" key="3">
    <source>
        <dbReference type="ARBA" id="ARBA00023316"/>
    </source>
</evidence>
<dbReference type="InterPro" id="IPR012997">
    <property type="entry name" value="RplA"/>
</dbReference>
<dbReference type="Pfam" id="PF05036">
    <property type="entry name" value="SPOR"/>
    <property type="match status" value="1"/>
</dbReference>
<evidence type="ECO:0000256" key="2">
    <source>
        <dbReference type="ARBA" id="ARBA00023239"/>
    </source>
</evidence>
<dbReference type="InterPro" id="IPR009009">
    <property type="entry name" value="RlpA-like_DPBB"/>
</dbReference>
<feature type="domain" description="SPOR" evidence="7">
    <location>
        <begin position="215"/>
        <end position="290"/>
    </location>
</feature>
<dbReference type="InterPro" id="IPR034718">
    <property type="entry name" value="RlpA"/>
</dbReference>
<comment type="similarity">
    <text evidence="4 5">Belongs to the RlpA family.</text>
</comment>
<dbReference type="NCBIfam" id="TIGR00413">
    <property type="entry name" value="rlpA"/>
    <property type="match status" value="1"/>
</dbReference>
<protein>
    <recommendedName>
        <fullName evidence="4">Endolytic peptidoglycan transglycosylase RlpA</fullName>
        <ecNumber evidence="4">4.2.2.-</ecNumber>
    </recommendedName>
</protein>
<dbReference type="PANTHER" id="PTHR34183:SF1">
    <property type="entry name" value="ENDOLYTIC PEPTIDOGLYCAN TRANSGLYCOSYLASE RLPA"/>
    <property type="match status" value="1"/>
</dbReference>
<evidence type="ECO:0000256" key="5">
    <source>
        <dbReference type="RuleBase" id="RU003495"/>
    </source>
</evidence>
<dbReference type="PANTHER" id="PTHR34183">
    <property type="entry name" value="ENDOLYTIC PEPTIDOGLYCAN TRANSGLYCOSYLASE RLPA"/>
    <property type="match status" value="1"/>
</dbReference>
<organism evidence="8 9">
    <name type="scientific">Methylogaea oryzae</name>
    <dbReference type="NCBI Taxonomy" id="1295382"/>
    <lineage>
        <taxon>Bacteria</taxon>
        <taxon>Pseudomonadati</taxon>
        <taxon>Pseudomonadota</taxon>
        <taxon>Gammaproteobacteria</taxon>
        <taxon>Methylococcales</taxon>
        <taxon>Methylococcaceae</taxon>
        <taxon>Methylogaea</taxon>
    </lineage>
</organism>
<evidence type="ECO:0000256" key="4">
    <source>
        <dbReference type="HAMAP-Rule" id="MF_02071"/>
    </source>
</evidence>
<dbReference type="PROSITE" id="PS51724">
    <property type="entry name" value="SPOR"/>
    <property type="match status" value="1"/>
</dbReference>
<dbReference type="GO" id="GO:0009279">
    <property type="term" value="C:cell outer membrane"/>
    <property type="evidence" value="ECO:0007669"/>
    <property type="project" value="TreeGrafter"/>
</dbReference>
<gene>
    <name evidence="4" type="primary">rlpA</name>
    <name evidence="8" type="ORF">MoryE10_04650</name>
</gene>
<evidence type="ECO:0000259" key="7">
    <source>
        <dbReference type="PROSITE" id="PS51724"/>
    </source>
</evidence>
<feature type="region of interest" description="Disordered" evidence="6">
    <location>
        <begin position="194"/>
        <end position="216"/>
    </location>
</feature>
<dbReference type="EMBL" id="AP019782">
    <property type="protein sequence ID" value="BBL69859.1"/>
    <property type="molecule type" value="Genomic_DNA"/>
</dbReference>
<dbReference type="HAMAP" id="MF_02071">
    <property type="entry name" value="RlpA"/>
    <property type="match status" value="1"/>
</dbReference>
<dbReference type="GO" id="GO:0071555">
    <property type="term" value="P:cell wall organization"/>
    <property type="evidence" value="ECO:0007669"/>
    <property type="project" value="UniProtKB-KW"/>
</dbReference>
<sequence>MALALLGAGCSTDPAKGGRGHRANVPTDIANIPDAVPKVEPLARYGNPDNYMVFGQRYNVMRDSRGYVERGVASWYGPGFHEKLTSTRENYDMYAMTAAHKTLPLPTYAQVTNLRNGRSIIVRINDRGPFVDNRIIDLSYVAGVKLGIDGPGTGFVEVRAIDPIEWARNRDRRNDSIDTGTVATVTPLRAPQEPKIASGQPAAGEFQPAPPNNGGEEGARIYIQVGAFSSPDNAFKLRDSLQVPNVAARVQPNGALYKVQIGPLASVEQADELFKQLGQYGVQQAHYVTEDGSLLRR</sequence>
<keyword evidence="3 4" id="KW-0961">Cell wall biogenesis/degradation</keyword>
<comment type="function">
    <text evidence="4">Lytic transglycosylase with a strong preference for naked glycan strands that lack stem peptides.</text>
</comment>
<proteinExistence type="inferred from homology"/>
<evidence type="ECO:0000256" key="6">
    <source>
        <dbReference type="SAM" id="MobiDB-lite"/>
    </source>
</evidence>
<dbReference type="InterPro" id="IPR007730">
    <property type="entry name" value="SPOR-like_dom"/>
</dbReference>
<keyword evidence="2 4" id="KW-0456">Lyase</keyword>
<evidence type="ECO:0000313" key="9">
    <source>
        <dbReference type="Proteomes" id="UP000824988"/>
    </source>
</evidence>
<evidence type="ECO:0000256" key="1">
    <source>
        <dbReference type="ARBA" id="ARBA00022729"/>
    </source>
</evidence>
<dbReference type="GO" id="GO:0008932">
    <property type="term" value="F:lytic endotransglycosylase activity"/>
    <property type="evidence" value="ECO:0007669"/>
    <property type="project" value="UniProtKB-UniRule"/>
</dbReference>
<keyword evidence="1" id="KW-0732">Signal</keyword>
<dbReference type="GO" id="GO:0042834">
    <property type="term" value="F:peptidoglycan binding"/>
    <property type="evidence" value="ECO:0007669"/>
    <property type="project" value="InterPro"/>
</dbReference>
<reference evidence="8" key="1">
    <citation type="submission" date="2019-06" db="EMBL/GenBank/DDBJ databases">
        <title>Complete genome sequence of Methylogaea oryzae strain JCM16910.</title>
        <authorList>
            <person name="Asakawa S."/>
        </authorList>
    </citation>
    <scope>NUCLEOTIDE SEQUENCE</scope>
    <source>
        <strain evidence="8">E10</strain>
    </source>
</reference>
<evidence type="ECO:0000313" key="8">
    <source>
        <dbReference type="EMBL" id="BBL69859.1"/>
    </source>
</evidence>
<keyword evidence="9" id="KW-1185">Reference proteome</keyword>
<dbReference type="RefSeq" id="WP_221048078.1">
    <property type="nucleotide sequence ID" value="NZ_AP019782.1"/>
</dbReference>
<dbReference type="KEGG" id="moz:MoryE10_04650"/>
<keyword evidence="8" id="KW-0449">Lipoprotein</keyword>
<dbReference type="Pfam" id="PF03330">
    <property type="entry name" value="DPBB_1"/>
    <property type="match status" value="1"/>
</dbReference>
<name>A0A8D4VNM9_9GAMM</name>
<dbReference type="GO" id="GO:0000270">
    <property type="term" value="P:peptidoglycan metabolic process"/>
    <property type="evidence" value="ECO:0007669"/>
    <property type="project" value="UniProtKB-UniRule"/>
</dbReference>